<dbReference type="PRINTS" id="PR01438">
    <property type="entry name" value="UNVRSLSTRESS"/>
</dbReference>
<dbReference type="EMBL" id="UOEM01000031">
    <property type="protein sequence ID" value="VAW11482.1"/>
    <property type="molecule type" value="Genomic_DNA"/>
</dbReference>
<dbReference type="SUPFAM" id="SSF52402">
    <property type="entry name" value="Adenine nucleotide alpha hydrolases-like"/>
    <property type="match status" value="1"/>
</dbReference>
<dbReference type="Gene3D" id="3.40.50.620">
    <property type="entry name" value="HUPs"/>
    <property type="match status" value="1"/>
</dbReference>
<dbReference type="CDD" id="cd00293">
    <property type="entry name" value="USP-like"/>
    <property type="match status" value="1"/>
</dbReference>
<evidence type="ECO:0000256" key="1">
    <source>
        <dbReference type="ARBA" id="ARBA00008791"/>
    </source>
</evidence>
<protein>
    <recommendedName>
        <fullName evidence="2">UspA domain-containing protein</fullName>
    </recommendedName>
</protein>
<dbReference type="PANTHER" id="PTHR46268:SF6">
    <property type="entry name" value="UNIVERSAL STRESS PROTEIN UP12"/>
    <property type="match status" value="1"/>
</dbReference>
<dbReference type="AlphaFoldDB" id="A0A3B0TAF5"/>
<evidence type="ECO:0000259" key="2">
    <source>
        <dbReference type="Pfam" id="PF00582"/>
    </source>
</evidence>
<gene>
    <name evidence="3" type="ORF">MNBD_ALPHA09-722</name>
</gene>
<sequence length="145" mass="15654">MFKKVLFPVDIDQDSSLAALPDAGDIARRFDGNLTLLNVQAPMPSMVSAYLPDDYPQESVQMIKDRLKSVIDENKLGAGTEVVVRHGSPHHAILEYAEAEDIDLIIIASHNPGLVDYLLGSTAGQVVRHAQCSVLVLRSGSSEAS</sequence>
<reference evidence="3" key="1">
    <citation type="submission" date="2018-06" db="EMBL/GenBank/DDBJ databases">
        <authorList>
            <person name="Zhirakovskaya E."/>
        </authorList>
    </citation>
    <scope>NUCLEOTIDE SEQUENCE</scope>
</reference>
<dbReference type="InterPro" id="IPR014729">
    <property type="entry name" value="Rossmann-like_a/b/a_fold"/>
</dbReference>
<organism evidence="3">
    <name type="scientific">hydrothermal vent metagenome</name>
    <dbReference type="NCBI Taxonomy" id="652676"/>
    <lineage>
        <taxon>unclassified sequences</taxon>
        <taxon>metagenomes</taxon>
        <taxon>ecological metagenomes</taxon>
    </lineage>
</organism>
<dbReference type="InterPro" id="IPR006015">
    <property type="entry name" value="Universal_stress_UspA"/>
</dbReference>
<feature type="domain" description="UspA" evidence="2">
    <location>
        <begin position="1"/>
        <end position="138"/>
    </location>
</feature>
<dbReference type="InterPro" id="IPR006016">
    <property type="entry name" value="UspA"/>
</dbReference>
<proteinExistence type="inferred from homology"/>
<dbReference type="Pfam" id="PF00582">
    <property type="entry name" value="Usp"/>
    <property type="match status" value="1"/>
</dbReference>
<accession>A0A3B0TAF5</accession>
<evidence type="ECO:0000313" key="3">
    <source>
        <dbReference type="EMBL" id="VAW11482.1"/>
    </source>
</evidence>
<name>A0A3B0TAF5_9ZZZZ</name>
<dbReference type="PANTHER" id="PTHR46268">
    <property type="entry name" value="STRESS RESPONSE PROTEIN NHAX"/>
    <property type="match status" value="1"/>
</dbReference>
<comment type="similarity">
    <text evidence="1">Belongs to the universal stress protein A family.</text>
</comment>